<name>A0A1V9X6L2_9ACAR</name>
<dbReference type="InParanoid" id="A0A1V9X6L2"/>
<dbReference type="OrthoDB" id="4540492at2759"/>
<evidence type="ECO:0000313" key="2">
    <source>
        <dbReference type="Proteomes" id="UP000192247"/>
    </source>
</evidence>
<protein>
    <submittedName>
        <fullName evidence="1">Solute carrier family 2</fullName>
    </submittedName>
</protein>
<proteinExistence type="predicted"/>
<dbReference type="Proteomes" id="UP000192247">
    <property type="component" value="Unassembled WGS sequence"/>
</dbReference>
<keyword evidence="2" id="KW-1185">Reference proteome</keyword>
<accession>A0A1V9X6L2</accession>
<gene>
    <name evidence="1" type="ORF">BIW11_12453</name>
</gene>
<dbReference type="EMBL" id="MNPL01022033">
    <property type="protein sequence ID" value="OQR69134.1"/>
    <property type="molecule type" value="Genomic_DNA"/>
</dbReference>
<evidence type="ECO:0000313" key="1">
    <source>
        <dbReference type="EMBL" id="OQR69134.1"/>
    </source>
</evidence>
<dbReference type="AlphaFoldDB" id="A0A1V9X6L2"/>
<sequence length="175" mass="19684">MDSALKATKPPETRHAETRLHRHLVVQSRPGVRWPPSKRLHRKPLRLDASHSKDYQQFFSISADDYGECSRNSVSEAARTRLGRCRFTPVCSPDNPSMSGEHTGVIASPVTVLQVLRDRSLQLPLLIGVVMHLSQQLSGINAVSSPMHADRVRVQDRRPAPGRQAIVRVLFRQTR</sequence>
<organism evidence="1 2">
    <name type="scientific">Tropilaelaps mercedesae</name>
    <dbReference type="NCBI Taxonomy" id="418985"/>
    <lineage>
        <taxon>Eukaryota</taxon>
        <taxon>Metazoa</taxon>
        <taxon>Ecdysozoa</taxon>
        <taxon>Arthropoda</taxon>
        <taxon>Chelicerata</taxon>
        <taxon>Arachnida</taxon>
        <taxon>Acari</taxon>
        <taxon>Parasitiformes</taxon>
        <taxon>Mesostigmata</taxon>
        <taxon>Gamasina</taxon>
        <taxon>Dermanyssoidea</taxon>
        <taxon>Laelapidae</taxon>
        <taxon>Tropilaelaps</taxon>
    </lineage>
</organism>
<comment type="caution">
    <text evidence="1">The sequence shown here is derived from an EMBL/GenBank/DDBJ whole genome shotgun (WGS) entry which is preliminary data.</text>
</comment>
<reference evidence="1 2" key="1">
    <citation type="journal article" date="2017" name="Gigascience">
        <title>Draft genome of the honey bee ectoparasitic mite, Tropilaelaps mercedesae, is shaped by the parasitic life history.</title>
        <authorList>
            <person name="Dong X."/>
            <person name="Armstrong S.D."/>
            <person name="Xia D."/>
            <person name="Makepeace B.L."/>
            <person name="Darby A.C."/>
            <person name="Kadowaki T."/>
        </authorList>
    </citation>
    <scope>NUCLEOTIDE SEQUENCE [LARGE SCALE GENOMIC DNA]</scope>
    <source>
        <strain evidence="1">Wuxi-XJTLU</strain>
    </source>
</reference>